<proteinExistence type="predicted"/>
<dbReference type="AlphaFoldDB" id="A0A061QXT2"/>
<reference evidence="6" key="1">
    <citation type="submission" date="2014-05" db="EMBL/GenBank/DDBJ databases">
        <title>The transcriptome of the halophilic microalga Tetraselmis sp. GSL018 isolated from the Great Salt Lake, Utah.</title>
        <authorList>
            <person name="Jinkerson R.E."/>
            <person name="D'Adamo S."/>
            <person name="Posewitz M.C."/>
        </authorList>
    </citation>
    <scope>NUCLEOTIDE SEQUENCE</scope>
    <source>
        <strain evidence="6">GSL018</strain>
    </source>
</reference>
<gene>
    <name evidence="6" type="ORF">TSPGSL018_15936</name>
</gene>
<evidence type="ECO:0000256" key="4">
    <source>
        <dbReference type="SAM" id="MobiDB-lite"/>
    </source>
</evidence>
<dbReference type="PROSITE" id="PS51017">
    <property type="entry name" value="CCT"/>
    <property type="match status" value="1"/>
</dbReference>
<evidence type="ECO:0000313" key="6">
    <source>
        <dbReference type="EMBL" id="JAC65487.1"/>
    </source>
</evidence>
<accession>A0A061QXT2</accession>
<dbReference type="InterPro" id="IPR052453">
    <property type="entry name" value="CONSTANS-like_ZF"/>
</dbReference>
<dbReference type="PANTHER" id="PTHR31874">
    <property type="entry name" value="CCT MOTIF FAMILY PROTEIN, EXPRESSED"/>
    <property type="match status" value="1"/>
</dbReference>
<protein>
    <recommendedName>
        <fullName evidence="5">CCT domain-containing protein</fullName>
    </recommendedName>
</protein>
<dbReference type="InterPro" id="IPR010402">
    <property type="entry name" value="CCT_domain"/>
</dbReference>
<evidence type="ECO:0000256" key="2">
    <source>
        <dbReference type="ARBA" id="ARBA00023242"/>
    </source>
</evidence>
<organism evidence="6">
    <name type="scientific">Tetraselmis sp. GSL018</name>
    <dbReference type="NCBI Taxonomy" id="582737"/>
    <lineage>
        <taxon>Eukaryota</taxon>
        <taxon>Viridiplantae</taxon>
        <taxon>Chlorophyta</taxon>
        <taxon>core chlorophytes</taxon>
        <taxon>Chlorodendrophyceae</taxon>
        <taxon>Chlorodendrales</taxon>
        <taxon>Chlorodendraceae</taxon>
        <taxon>Tetraselmis</taxon>
    </lineage>
</organism>
<keyword evidence="2 3" id="KW-0539">Nucleus</keyword>
<comment type="subcellular location">
    <subcellularLocation>
        <location evidence="1 3">Nucleus</location>
    </subcellularLocation>
</comment>
<sequence length="383" mass="42828">MFGANAGSAANRYVEAVQNTEFVPENFEQGAIKMFSSQNIPGGHCQTDVYEYLQTSNPFQRDEVATFSPDKQDFQSVASLNRGWTGLRNSEEMVCSRSCCNCLQTDPALSRFGTDATTIGADACMELPREVSPNYTRCFTTASSRCQTLEDNSWVVTADIENPFDRKTGCCHSKDLIPETAATAFTVDSLSDSADSSYVGNGFKTQDDLLCWELPGVADIPVLQRIDPRETALNSPGNWFRPELQKISSPSKTMLSLNYDSVLNAWKDVEPCTCKDPNNRLESINSESKSFQTFRTVKLNTSDFGRESSCEPDLPSPIFAEDSLKLRSQQLKRYRDKREKRKYSQGVRYALRKANADQRPRVKGRFVKKSEEPAAFAAAQDTK</sequence>
<dbReference type="PANTHER" id="PTHR31874:SF1">
    <property type="entry name" value="ZINC FINGER PROTEIN CONSTANS-LIKE 6"/>
    <property type="match status" value="1"/>
</dbReference>
<dbReference type="Pfam" id="PF06203">
    <property type="entry name" value="CCT"/>
    <property type="match status" value="1"/>
</dbReference>
<dbReference type="EMBL" id="GBEZ01021248">
    <property type="protein sequence ID" value="JAC65487.1"/>
    <property type="molecule type" value="Transcribed_RNA"/>
</dbReference>
<dbReference type="GO" id="GO:0005634">
    <property type="term" value="C:nucleus"/>
    <property type="evidence" value="ECO:0007669"/>
    <property type="project" value="UniProtKB-SubCell"/>
</dbReference>
<evidence type="ECO:0000256" key="3">
    <source>
        <dbReference type="PROSITE-ProRule" id="PRU00357"/>
    </source>
</evidence>
<name>A0A061QXT2_9CHLO</name>
<feature type="region of interest" description="Disordered" evidence="4">
    <location>
        <begin position="362"/>
        <end position="383"/>
    </location>
</feature>
<evidence type="ECO:0000259" key="5">
    <source>
        <dbReference type="PROSITE" id="PS51017"/>
    </source>
</evidence>
<evidence type="ECO:0000256" key="1">
    <source>
        <dbReference type="ARBA" id="ARBA00004123"/>
    </source>
</evidence>
<feature type="domain" description="CCT" evidence="5">
    <location>
        <begin position="327"/>
        <end position="369"/>
    </location>
</feature>
<dbReference type="GO" id="GO:0006355">
    <property type="term" value="P:regulation of DNA-templated transcription"/>
    <property type="evidence" value="ECO:0007669"/>
    <property type="project" value="TreeGrafter"/>
</dbReference>